<evidence type="ECO:0000313" key="3">
    <source>
        <dbReference type="EMBL" id="BAD82296.1"/>
    </source>
</evidence>
<feature type="region of interest" description="Disordered" evidence="1">
    <location>
        <begin position="29"/>
        <end position="178"/>
    </location>
</feature>
<dbReference type="EMBL" id="AP003255">
    <property type="protein sequence ID" value="BAD73343.1"/>
    <property type="molecule type" value="Genomic_DNA"/>
</dbReference>
<reference evidence="4" key="2">
    <citation type="journal article" date="2005" name="Nature">
        <title>The map-based sequence of the rice genome.</title>
        <authorList>
            <consortium name="International rice genome sequencing project (IRGSP)"/>
            <person name="Matsumoto T."/>
            <person name="Wu J."/>
            <person name="Kanamori H."/>
            <person name="Katayose Y."/>
            <person name="Fujisawa M."/>
            <person name="Namiki N."/>
            <person name="Mizuno H."/>
            <person name="Yamamoto K."/>
            <person name="Antonio B.A."/>
            <person name="Baba T."/>
            <person name="Sakata K."/>
            <person name="Nagamura Y."/>
            <person name="Aoki H."/>
            <person name="Arikawa K."/>
            <person name="Arita K."/>
            <person name="Bito T."/>
            <person name="Chiden Y."/>
            <person name="Fujitsuka N."/>
            <person name="Fukunaka R."/>
            <person name="Hamada M."/>
            <person name="Harada C."/>
            <person name="Hayashi A."/>
            <person name="Hijishita S."/>
            <person name="Honda M."/>
            <person name="Hosokawa S."/>
            <person name="Ichikawa Y."/>
            <person name="Idonuma A."/>
            <person name="Iijima M."/>
            <person name="Ikeda M."/>
            <person name="Ikeno M."/>
            <person name="Ito K."/>
            <person name="Ito S."/>
            <person name="Ito T."/>
            <person name="Ito Y."/>
            <person name="Ito Y."/>
            <person name="Iwabuchi A."/>
            <person name="Kamiya K."/>
            <person name="Karasawa W."/>
            <person name="Kurita K."/>
            <person name="Katagiri S."/>
            <person name="Kikuta A."/>
            <person name="Kobayashi H."/>
            <person name="Kobayashi N."/>
            <person name="Machita K."/>
            <person name="Maehara T."/>
            <person name="Masukawa M."/>
            <person name="Mizubayashi T."/>
            <person name="Mukai Y."/>
            <person name="Nagasaki H."/>
            <person name="Nagata Y."/>
            <person name="Naito S."/>
            <person name="Nakashima M."/>
            <person name="Nakama Y."/>
            <person name="Nakamichi Y."/>
            <person name="Nakamura M."/>
            <person name="Meguro A."/>
            <person name="Negishi M."/>
            <person name="Ohta I."/>
            <person name="Ohta T."/>
            <person name="Okamoto M."/>
            <person name="Ono N."/>
            <person name="Saji S."/>
            <person name="Sakaguchi M."/>
            <person name="Sakai K."/>
            <person name="Shibata M."/>
            <person name="Shimokawa T."/>
            <person name="Song J."/>
            <person name="Takazaki Y."/>
            <person name="Terasawa K."/>
            <person name="Tsugane M."/>
            <person name="Tsuji K."/>
            <person name="Ueda S."/>
            <person name="Waki K."/>
            <person name="Yamagata H."/>
            <person name="Yamamoto M."/>
            <person name="Yamamoto S."/>
            <person name="Yamane H."/>
            <person name="Yoshiki S."/>
            <person name="Yoshihara R."/>
            <person name="Yukawa K."/>
            <person name="Zhong H."/>
            <person name="Yano M."/>
            <person name="Yuan Q."/>
            <person name="Ouyang S."/>
            <person name="Liu J."/>
            <person name="Jones K.M."/>
            <person name="Gansberger K."/>
            <person name="Moffat K."/>
            <person name="Hill J."/>
            <person name="Bera J."/>
            <person name="Fadrosh D."/>
            <person name="Jin S."/>
            <person name="Johri S."/>
            <person name="Kim M."/>
            <person name="Overton L."/>
            <person name="Reardon M."/>
            <person name="Tsitrin T."/>
            <person name="Vuong H."/>
            <person name="Weaver B."/>
            <person name="Ciecko A."/>
            <person name="Tallon L."/>
            <person name="Jackson J."/>
            <person name="Pai G."/>
            <person name="Aken S.V."/>
            <person name="Utterback T."/>
            <person name="Reidmuller S."/>
            <person name="Feldblyum T."/>
            <person name="Hsiao J."/>
            <person name="Zismann V."/>
            <person name="Iobst S."/>
            <person name="de Vazeille A.R."/>
            <person name="Buell C.R."/>
            <person name="Ying K."/>
            <person name="Li Y."/>
            <person name="Lu T."/>
            <person name="Huang Y."/>
            <person name="Zhao Q."/>
            <person name="Feng Q."/>
            <person name="Zhang L."/>
            <person name="Zhu J."/>
            <person name="Weng Q."/>
            <person name="Mu J."/>
            <person name="Lu Y."/>
            <person name="Fan D."/>
            <person name="Liu Y."/>
            <person name="Guan J."/>
            <person name="Zhang Y."/>
            <person name="Yu S."/>
            <person name="Liu X."/>
            <person name="Zhang Y."/>
            <person name="Hong G."/>
            <person name="Han B."/>
            <person name="Choisne N."/>
            <person name="Demange N."/>
            <person name="Orjeda G."/>
            <person name="Samain S."/>
            <person name="Cattolico L."/>
            <person name="Pelletier E."/>
            <person name="Couloux A."/>
            <person name="Segurens B."/>
            <person name="Wincker P."/>
            <person name="D'Hont A."/>
            <person name="Scarpelli C."/>
            <person name="Weissenbach J."/>
            <person name="Salanoubat M."/>
            <person name="Quetier F."/>
            <person name="Yu Y."/>
            <person name="Kim H.R."/>
            <person name="Rambo T."/>
            <person name="Currie J."/>
            <person name="Collura K."/>
            <person name="Luo M."/>
            <person name="Yang T."/>
            <person name="Ammiraju J.S.S."/>
            <person name="Engler F."/>
            <person name="Soderlund C."/>
            <person name="Wing R.A."/>
            <person name="Palmer L.E."/>
            <person name="de la Bastide M."/>
            <person name="Spiegel L."/>
            <person name="Nascimento L."/>
            <person name="Zutavern T."/>
            <person name="O'Shaughnessy A."/>
            <person name="Dike S."/>
            <person name="Dedhia N."/>
            <person name="Preston R."/>
            <person name="Balija V."/>
            <person name="McCombie W.R."/>
            <person name="Chow T."/>
            <person name="Chen H."/>
            <person name="Chung M."/>
            <person name="Chen C."/>
            <person name="Shaw J."/>
            <person name="Wu H."/>
            <person name="Hsiao K."/>
            <person name="Chao Y."/>
            <person name="Chu M."/>
            <person name="Cheng C."/>
            <person name="Hour A."/>
            <person name="Lee P."/>
            <person name="Lin S."/>
            <person name="Lin Y."/>
            <person name="Liou J."/>
            <person name="Liu S."/>
            <person name="Hsing Y."/>
            <person name="Raghuvanshi S."/>
            <person name="Mohanty A."/>
            <person name="Bharti A.K."/>
            <person name="Gaur A."/>
            <person name="Gupta V."/>
            <person name="Kumar D."/>
            <person name="Ravi V."/>
            <person name="Vij S."/>
            <person name="Kapur A."/>
            <person name="Khurana P."/>
            <person name="Khurana P."/>
            <person name="Khurana J.P."/>
            <person name="Tyagi A.K."/>
            <person name="Gaikwad K."/>
            <person name="Singh A."/>
            <person name="Dalal V."/>
            <person name="Srivastava S."/>
            <person name="Dixit A."/>
            <person name="Pal A.K."/>
            <person name="Ghazi I.A."/>
            <person name="Yadav M."/>
            <person name="Pandit A."/>
            <person name="Bhargava A."/>
            <person name="Sureshbabu K."/>
            <person name="Batra K."/>
            <person name="Sharma T.R."/>
            <person name="Mohapatra T."/>
            <person name="Singh N.K."/>
            <person name="Messing J."/>
            <person name="Nelson A.B."/>
            <person name="Fuks G."/>
            <person name="Kavchok S."/>
            <person name="Keizer G."/>
            <person name="Linton E."/>
            <person name="Llaca V."/>
            <person name="Song R."/>
            <person name="Tanyolac B."/>
            <person name="Young S."/>
            <person name="Ho-Il K."/>
            <person name="Hahn J.H."/>
            <person name="Sangsakoo G."/>
            <person name="Vanavichit A."/>
            <person name="de Mattos Luiz.A.T."/>
            <person name="Zimmer P.D."/>
            <person name="Malone G."/>
            <person name="Dellagostin O."/>
            <person name="de Oliveira A.C."/>
            <person name="Bevan M."/>
            <person name="Bancroft I."/>
            <person name="Minx P."/>
            <person name="Cordum H."/>
            <person name="Wilson R."/>
            <person name="Cheng Z."/>
            <person name="Jin W."/>
            <person name="Jiang J."/>
            <person name="Leong S.A."/>
            <person name="Iwama H."/>
            <person name="Gojobori T."/>
            <person name="Itoh T."/>
            <person name="Niimura Y."/>
            <person name="Fujii Y."/>
            <person name="Habara T."/>
            <person name="Sakai H."/>
            <person name="Sato Y."/>
            <person name="Wilson G."/>
            <person name="Kumar K."/>
            <person name="McCouch S."/>
            <person name="Juretic N."/>
            <person name="Hoen D."/>
            <person name="Wright S."/>
            <person name="Bruskiewich R."/>
            <person name="Bureau T."/>
            <person name="Miyao A."/>
            <person name="Hirochika H."/>
            <person name="Nishikawa T."/>
            <person name="Kadowaki K."/>
            <person name="Sugiura M."/>
            <person name="Burr B."/>
            <person name="Sasaki T."/>
        </authorList>
    </citation>
    <scope>NUCLEOTIDE SEQUENCE [LARGE SCALE GENOMIC DNA]</scope>
    <source>
        <strain evidence="4">cv. Nipponbare</strain>
    </source>
</reference>
<feature type="compositionally biased region" description="Polar residues" evidence="1">
    <location>
        <begin position="54"/>
        <end position="66"/>
    </location>
</feature>
<evidence type="ECO:0000313" key="2">
    <source>
        <dbReference type="EMBL" id="BAD73343.1"/>
    </source>
</evidence>
<evidence type="ECO:0000313" key="4">
    <source>
        <dbReference type="Proteomes" id="UP000000763"/>
    </source>
</evidence>
<accession>Q5QMK6</accession>
<name>Q5QMK6_ORYSJ</name>
<feature type="compositionally biased region" description="Polar residues" evidence="1">
    <location>
        <begin position="87"/>
        <end position="101"/>
    </location>
</feature>
<feature type="compositionally biased region" description="Low complexity" evidence="1">
    <location>
        <begin position="136"/>
        <end position="152"/>
    </location>
</feature>
<dbReference type="Proteomes" id="UP000000763">
    <property type="component" value="Chromosome 1"/>
</dbReference>
<protein>
    <submittedName>
        <fullName evidence="2">Uncharacterized protein</fullName>
    </submittedName>
</protein>
<dbReference type="EMBL" id="AP003411">
    <property type="protein sequence ID" value="BAD82296.1"/>
    <property type="molecule type" value="Genomic_DNA"/>
</dbReference>
<proteinExistence type="predicted"/>
<sequence length="185" mass="20309">MGGLFKTATPLEQRANLGEQIYLARRYGNAASVGKRASGKARRRCPPPTWKASLRTSTGWPGFSNNSPRSLRRPSSHPRGTSRGERSNSCWRVTRPGTPTSLHGWRWRSSLPGPRTTRARASGMPPTTSSTASRARPLGSRSPPTPTRRGTPAVQAMVATRPATRARRDEPPSPRQSLLFSFSFF</sequence>
<reference evidence="4" key="3">
    <citation type="journal article" date="2008" name="Nucleic Acids Res.">
        <title>The rice annotation project database (RAP-DB): 2008 update.</title>
        <authorList>
            <consortium name="The rice annotation project (RAP)"/>
        </authorList>
    </citation>
    <scope>GENOME REANNOTATION</scope>
    <source>
        <strain evidence="4">cv. Nipponbare</strain>
    </source>
</reference>
<evidence type="ECO:0000256" key="1">
    <source>
        <dbReference type="SAM" id="MobiDB-lite"/>
    </source>
</evidence>
<gene>
    <name evidence="3" type="ORF">B1148D12.30</name>
    <name evidence="2" type="ORF">P0454H12.19</name>
</gene>
<dbReference type="AlphaFoldDB" id="Q5QMK6"/>
<reference evidence="2" key="1">
    <citation type="journal article" date="2002" name="Nature">
        <title>The genome sequence and structure of rice chromosome 1.</title>
        <authorList>
            <person name="Sasaki T."/>
            <person name="Matsumoto T."/>
            <person name="Yamamoto K."/>
            <person name="Sakata K."/>
            <person name="Baba T."/>
            <person name="Katayose Y."/>
            <person name="Wu J."/>
            <person name="Niimura Y."/>
            <person name="Cheng Z."/>
            <person name="Nagamura Y."/>
            <person name="Antonio B.A."/>
            <person name="Kanamori H."/>
            <person name="Hosokawa S."/>
            <person name="Masukawa M."/>
            <person name="Arikawa K."/>
            <person name="Chiden Y."/>
            <person name="Hayashi M."/>
            <person name="Okamoto M."/>
            <person name="Ando T."/>
            <person name="Aoki H."/>
            <person name="Arita K."/>
            <person name="Hamada M."/>
            <person name="Harada C."/>
            <person name="Hijishita S."/>
            <person name="Honda M."/>
            <person name="Ichikawa Y."/>
            <person name="Idonuma A."/>
            <person name="Iijima M."/>
            <person name="Ikeda M."/>
            <person name="Ikeno M."/>
            <person name="Itoh S."/>
            <person name="Itoh T."/>
            <person name="Itoh Y."/>
            <person name="Itoh Y."/>
            <person name="Iwabuchi A."/>
            <person name="Kamiya K."/>
            <person name="Karasawa W."/>
            <person name="Katagiri S."/>
            <person name="Kikuta A."/>
            <person name="Kobayashi N."/>
            <person name="Kono I."/>
            <person name="Machita K."/>
            <person name="Maehara T."/>
            <person name="Mizuno H."/>
            <person name="Mizubayashi T."/>
            <person name="Mukai Y."/>
            <person name="Nagasaki H."/>
            <person name="Nakashima M."/>
            <person name="Nakama Y."/>
            <person name="Nakamichi Y."/>
            <person name="Nakamura M."/>
            <person name="Namiki N."/>
            <person name="Negishi M."/>
            <person name="Ohta I."/>
            <person name="Ono N."/>
            <person name="Saji S."/>
            <person name="Sakai K."/>
            <person name="Shibata M."/>
            <person name="Shimokawa T."/>
            <person name="Shomura A."/>
            <person name="Song J."/>
            <person name="Takazaki Y."/>
            <person name="Terasawa K."/>
            <person name="Tsuji K."/>
            <person name="Waki K."/>
            <person name="Yamagata H."/>
            <person name="Yamane H."/>
            <person name="Yoshiki S."/>
            <person name="Yoshihara R."/>
            <person name="Yukawa K."/>
            <person name="Zhong H."/>
            <person name="Iwama H."/>
            <person name="Endo T."/>
            <person name="Ito H."/>
            <person name="Hahn J.H."/>
            <person name="Kim H.I."/>
            <person name="Eun M.Y."/>
            <person name="Yano M."/>
            <person name="Jiang J."/>
            <person name="Gojobori T."/>
        </authorList>
    </citation>
    <scope>NUCLEOTIDE SEQUENCE</scope>
</reference>
<organism evidence="2 4">
    <name type="scientific">Oryza sativa subsp. japonica</name>
    <name type="common">Rice</name>
    <dbReference type="NCBI Taxonomy" id="39947"/>
    <lineage>
        <taxon>Eukaryota</taxon>
        <taxon>Viridiplantae</taxon>
        <taxon>Streptophyta</taxon>
        <taxon>Embryophyta</taxon>
        <taxon>Tracheophyta</taxon>
        <taxon>Spermatophyta</taxon>
        <taxon>Magnoliopsida</taxon>
        <taxon>Liliopsida</taxon>
        <taxon>Poales</taxon>
        <taxon>Poaceae</taxon>
        <taxon>BOP clade</taxon>
        <taxon>Oryzoideae</taxon>
        <taxon>Oryzeae</taxon>
        <taxon>Oryzinae</taxon>
        <taxon>Oryza</taxon>
        <taxon>Oryza sativa</taxon>
    </lineage>
</organism>